<dbReference type="KEGG" id="nah:F5544_26470"/>
<sequence length="523" mass="56441">MKQPMGRKPGTVPPEFAELIPDDQRLLASCFDNYHSVGGGLFAIGSEVERIDHLSSTGMDYSDGKLYRCLWSTDGNPAELVAYDHIGVLNYRRLDNISMPHDVMSIDGRILIAATIQNQVQWIAADGSVVRCWTAPGEVDSWHLNSLATFDGGIAVCAFGRYEHRRGWQAAGKPANGCVIDLESGRQLLGGLHAPHNPYFLGTSWLVCNSAAGEIIEVGHATGEVLRRQSLPGWPRGLLVTERHLFVGLSADRHAAGSKGTASVVAIDRETLRPIARADCPAREIYALSMVPETLLDGLRRGFATNATRVHEQGQWAMFDGLGIEPRRLWAVGELVSPEEQGVHIVVDAPPVNPFPAGVLLSLHCTITNIGTAILTPAPPHPTKIIHRWYDANGDIVPTEEITAALGASLPPGSMLTVPVRARAPRNPGCYRLRITAAQDGGQSFDETGRSNYLDLDVTICGNNTRGTDSTPRAATNGCYSETRSSTVKSVHNVTESVLEPTFFAGPADRSRAAAPRPDTVES</sequence>
<name>A0A6G9YIX6_9NOCA</name>
<dbReference type="InterPro" id="IPR015943">
    <property type="entry name" value="WD40/YVTN_repeat-like_dom_sf"/>
</dbReference>
<dbReference type="InterPro" id="IPR017481">
    <property type="entry name" value="CHP03032"/>
</dbReference>
<dbReference type="AlphaFoldDB" id="A0A6G9YIX6"/>
<dbReference type="EMBL" id="CP046172">
    <property type="protein sequence ID" value="QIS13148.1"/>
    <property type="molecule type" value="Genomic_DNA"/>
</dbReference>
<keyword evidence="3" id="KW-1185">Reference proteome</keyword>
<dbReference type="Gene3D" id="2.130.10.10">
    <property type="entry name" value="YVTN repeat-like/Quinoprotein amine dehydrogenase"/>
    <property type="match status" value="1"/>
</dbReference>
<dbReference type="SUPFAM" id="SSF63825">
    <property type="entry name" value="YWTD domain"/>
    <property type="match status" value="1"/>
</dbReference>
<evidence type="ECO:0000313" key="3">
    <source>
        <dbReference type="Proteomes" id="UP000503540"/>
    </source>
</evidence>
<dbReference type="Proteomes" id="UP000503540">
    <property type="component" value="Chromosome"/>
</dbReference>
<evidence type="ECO:0000313" key="2">
    <source>
        <dbReference type="EMBL" id="QIS13148.1"/>
    </source>
</evidence>
<protein>
    <submittedName>
        <fullName evidence="2">DUF4915 domain-containing protein</fullName>
    </submittedName>
</protein>
<gene>
    <name evidence="2" type="ORF">F5544_26470</name>
</gene>
<reference evidence="2 3" key="1">
    <citation type="journal article" date="2019" name="ACS Chem. Biol.">
        <title>Identification and Mobilization of a Cryptic Antibiotic Biosynthesis Gene Locus from a Human-Pathogenic Nocardia Isolate.</title>
        <authorList>
            <person name="Herisse M."/>
            <person name="Ishida K."/>
            <person name="Porter J.L."/>
            <person name="Howden B."/>
            <person name="Hertweck C."/>
            <person name="Stinear T.P."/>
            <person name="Pidot S.J."/>
        </authorList>
    </citation>
    <scope>NUCLEOTIDE SEQUENCE [LARGE SCALE GENOMIC DNA]</scope>
    <source>
        <strain evidence="2 3">AUSMDU00012717</strain>
    </source>
</reference>
<organism evidence="2 3">
    <name type="scientific">Nocardia arthritidis</name>
    <dbReference type="NCBI Taxonomy" id="228602"/>
    <lineage>
        <taxon>Bacteria</taxon>
        <taxon>Bacillati</taxon>
        <taxon>Actinomycetota</taxon>
        <taxon>Actinomycetes</taxon>
        <taxon>Mycobacteriales</taxon>
        <taxon>Nocardiaceae</taxon>
        <taxon>Nocardia</taxon>
    </lineage>
</organism>
<proteinExistence type="predicted"/>
<feature type="domain" description="Conserved hypothetical protein CHP03032" evidence="1">
    <location>
        <begin position="100"/>
        <end position="258"/>
    </location>
</feature>
<evidence type="ECO:0000259" key="1">
    <source>
        <dbReference type="Pfam" id="PF16261"/>
    </source>
</evidence>
<accession>A0A6G9YIX6</accession>
<dbReference type="Pfam" id="PF16261">
    <property type="entry name" value="DUF4915"/>
    <property type="match status" value="1"/>
</dbReference>